<dbReference type="Proteomes" id="UP000565262">
    <property type="component" value="Unassembled WGS sequence"/>
</dbReference>
<keyword evidence="2" id="KW-1185">Reference proteome</keyword>
<dbReference type="EMBL" id="JACJFM010000001">
    <property type="protein sequence ID" value="MBB1485303.1"/>
    <property type="molecule type" value="Genomic_DNA"/>
</dbReference>
<dbReference type="InterPro" id="IPR029058">
    <property type="entry name" value="AB_hydrolase_fold"/>
</dbReference>
<reference evidence="1 2" key="1">
    <citation type="submission" date="2020-08" db="EMBL/GenBank/DDBJ databases">
        <title>Oceanospirillum sp. nov. isolated from marine sediment.</title>
        <authorList>
            <person name="Ji X."/>
        </authorList>
    </citation>
    <scope>NUCLEOTIDE SEQUENCE [LARGE SCALE GENOMIC DNA]</scope>
    <source>
        <strain evidence="1 2">D5</strain>
    </source>
</reference>
<dbReference type="InterPro" id="IPR008886">
    <property type="entry name" value="UPF0227/Esterase_YqiA"/>
</dbReference>
<keyword evidence="1" id="KW-0378">Hydrolase</keyword>
<organism evidence="1 2">
    <name type="scientific">Oceanospirillum sediminis</name>
    <dbReference type="NCBI Taxonomy" id="2760088"/>
    <lineage>
        <taxon>Bacteria</taxon>
        <taxon>Pseudomonadati</taxon>
        <taxon>Pseudomonadota</taxon>
        <taxon>Gammaproteobacteria</taxon>
        <taxon>Oceanospirillales</taxon>
        <taxon>Oceanospirillaceae</taxon>
        <taxon>Oceanospirillum</taxon>
    </lineage>
</organism>
<comment type="caution">
    <text evidence="1">The sequence shown here is derived from an EMBL/GenBank/DDBJ whole genome shotgun (WGS) entry which is preliminary data.</text>
</comment>
<name>A0A839IIY6_9GAMM</name>
<protein>
    <submittedName>
        <fullName evidence="1">Alpha/beta fold hydrolase</fullName>
    </submittedName>
</protein>
<evidence type="ECO:0000313" key="2">
    <source>
        <dbReference type="Proteomes" id="UP000565262"/>
    </source>
</evidence>
<dbReference type="PANTHER" id="PTHR35602:SF3">
    <property type="entry name" value="ESTERASE YQIA"/>
    <property type="match status" value="1"/>
</dbReference>
<accession>A0A839IIY6</accession>
<dbReference type="GO" id="GO:0016787">
    <property type="term" value="F:hydrolase activity"/>
    <property type="evidence" value="ECO:0007669"/>
    <property type="project" value="UniProtKB-KW"/>
</dbReference>
<sequence>MEQHLIYIHGFNSSPFSWKARLLAESIRINKLQVHFHCPELSHWPDQAMQTLTELINTLQGNITLIGSSLGGFYSTALLKHYAGIKAILINPAVAPHTLLADYLGPNQNMYTGQKYELTQQHMQQLLHYYLPDPVNTQDIKVFLQTEDETLDYRQALHYYRSCELDIEPGGNHGYEGFERRLKDIYQYAGLQLPDPLIQPQLQEEK</sequence>
<dbReference type="Gene3D" id="3.40.50.1820">
    <property type="entry name" value="alpha/beta hydrolase"/>
    <property type="match status" value="1"/>
</dbReference>
<gene>
    <name evidence="1" type="ORF">H4O21_01540</name>
</gene>
<dbReference type="AlphaFoldDB" id="A0A839IIY6"/>
<dbReference type="PANTHER" id="PTHR35602">
    <property type="entry name" value="ESTERASE YQIA-RELATED"/>
    <property type="match status" value="1"/>
</dbReference>
<dbReference type="RefSeq" id="WP_182807069.1">
    <property type="nucleotide sequence ID" value="NZ_JACJFM010000001.1"/>
</dbReference>
<proteinExistence type="predicted"/>
<dbReference type="Pfam" id="PF05728">
    <property type="entry name" value="UPF0227"/>
    <property type="match status" value="1"/>
</dbReference>
<dbReference type="SUPFAM" id="SSF53474">
    <property type="entry name" value="alpha/beta-Hydrolases"/>
    <property type="match status" value="1"/>
</dbReference>
<evidence type="ECO:0000313" key="1">
    <source>
        <dbReference type="EMBL" id="MBB1485303.1"/>
    </source>
</evidence>